<dbReference type="Proteomes" id="UP000235220">
    <property type="component" value="Chromosome 14"/>
</dbReference>
<dbReference type="GeneID" id="108985834"/>
<proteinExistence type="predicted"/>
<dbReference type="OrthoDB" id="294702at2759"/>
<organism evidence="1 2">
    <name type="scientific">Juglans regia</name>
    <name type="common">English walnut</name>
    <dbReference type="NCBI Taxonomy" id="51240"/>
    <lineage>
        <taxon>Eukaryota</taxon>
        <taxon>Viridiplantae</taxon>
        <taxon>Streptophyta</taxon>
        <taxon>Embryophyta</taxon>
        <taxon>Tracheophyta</taxon>
        <taxon>Spermatophyta</taxon>
        <taxon>Magnoliopsida</taxon>
        <taxon>eudicotyledons</taxon>
        <taxon>Gunneridae</taxon>
        <taxon>Pentapetalae</taxon>
        <taxon>rosids</taxon>
        <taxon>fabids</taxon>
        <taxon>Fagales</taxon>
        <taxon>Juglandaceae</taxon>
        <taxon>Juglans</taxon>
    </lineage>
</organism>
<dbReference type="FunFam" id="3.40.50.1820:FF:000270">
    <property type="entry name" value="Alpha/beta-Hydrolases superfamily protein"/>
    <property type="match status" value="1"/>
</dbReference>
<gene>
    <name evidence="2" type="primary">LOC108985834</name>
</gene>
<protein>
    <submittedName>
        <fullName evidence="2">Uncharacterized protein LOC108985834</fullName>
    </submittedName>
</protein>
<sequence>MLTMAASLFLVGVVIYVYKSTKPPPPKICGTPNGPPITSPRIRLSDGRHLAYRERGVPKQNAKYKVIVVHGYDSSKDVYLPLSEKRMEELDVYILSFDRAGYGESDPNPKRSVKSEALDIQELADRLDLGSTFYLIGMSIGTYPVWACLKYIPHRLAGVTLVVPVINFWWPSFPPKLVSENYEKQPKIEQMKVRIAHFAPGLVYWWLTQKWFPYSSNLQRLPLLFNKRDLETIQKMSEVRMPDEYKVRQQGVYESLHRDVIVHFGNWEFDPMELQNPFPNKEASVHLWQGHADKLVPYELQRYVAKKLPWIRYHEVSDGGHLMIHESGLCEAMFRELLLGEEPSIT</sequence>
<dbReference type="PANTHER" id="PTHR45763:SF51">
    <property type="entry name" value="ALPHA_BETA-HYDROLASES SUPERFAMILY PROTEIN"/>
    <property type="match status" value="1"/>
</dbReference>
<reference evidence="2" key="1">
    <citation type="submission" date="2025-08" db="UniProtKB">
        <authorList>
            <consortium name="RefSeq"/>
        </authorList>
    </citation>
    <scope>IDENTIFICATION</scope>
    <source>
        <tissue evidence="2">Leaves</tissue>
    </source>
</reference>
<dbReference type="STRING" id="51240.A0A2I4E341"/>
<dbReference type="InterPro" id="IPR029058">
    <property type="entry name" value="AB_hydrolase_fold"/>
</dbReference>
<dbReference type="Gene3D" id="3.40.50.1820">
    <property type="entry name" value="alpha/beta hydrolase"/>
    <property type="match status" value="1"/>
</dbReference>
<dbReference type="AlphaFoldDB" id="A0A2I4E341"/>
<dbReference type="KEGG" id="jre:108985834"/>
<dbReference type="RefSeq" id="XP_018813815.1">
    <property type="nucleotide sequence ID" value="XM_018958270.2"/>
</dbReference>
<accession>A0A2I4E341</accession>
<keyword evidence="1" id="KW-1185">Reference proteome</keyword>
<evidence type="ECO:0000313" key="2">
    <source>
        <dbReference type="RefSeq" id="XP_018813815.1"/>
    </source>
</evidence>
<name>A0A2I4E341_JUGRE</name>
<dbReference type="InterPro" id="IPR000073">
    <property type="entry name" value="AB_hydrolase_1"/>
</dbReference>
<dbReference type="SUPFAM" id="SSF53474">
    <property type="entry name" value="alpha/beta-Hydrolases"/>
    <property type="match status" value="1"/>
</dbReference>
<evidence type="ECO:0000313" key="1">
    <source>
        <dbReference type="Proteomes" id="UP000235220"/>
    </source>
</evidence>
<dbReference type="PANTHER" id="PTHR45763">
    <property type="entry name" value="HYDROLASE, ALPHA/BETA FOLD FAMILY PROTEIN, EXPRESSED-RELATED"/>
    <property type="match status" value="1"/>
</dbReference>
<dbReference type="Gramene" id="Jr14_16790_p1">
    <property type="protein sequence ID" value="cds.Jr14_16790_p1"/>
    <property type="gene ID" value="Jr14_16790"/>
</dbReference>
<dbReference type="Pfam" id="PF12697">
    <property type="entry name" value="Abhydrolase_6"/>
    <property type="match status" value="1"/>
</dbReference>